<proteinExistence type="predicted"/>
<dbReference type="SUPFAM" id="SSF55729">
    <property type="entry name" value="Acyl-CoA N-acyltransferases (Nat)"/>
    <property type="match status" value="1"/>
</dbReference>
<reference evidence="3" key="1">
    <citation type="submission" date="2016-10" db="EMBL/GenBank/DDBJ databases">
        <authorList>
            <person name="Varghese N."/>
            <person name="Submissions S."/>
        </authorList>
    </citation>
    <scope>NUCLEOTIDE SEQUENCE [LARGE SCALE GENOMIC DNA]</scope>
    <source>
        <strain evidence="3">DSM 24450</strain>
    </source>
</reference>
<sequence length="163" mass="18990">MKIEFRRLTEVSRNEIIDLMNSPLVRRQMPLLSYDFDESICDQFIEAKERIWNEYGYGPWAFIVKGQFAGWGGLQPENGDVDLAIVLHPDYWGLGKIIYTQIINKAFNEMSLTSITVLFPTSRTRIKGLLKIGFEKETEVIIGNQQFIRYRIENPLTKLLNNK</sequence>
<protein>
    <submittedName>
        <fullName evidence="2">Acetyltransferase (GNAT) domain-containing protein</fullName>
    </submittedName>
</protein>
<feature type="domain" description="N-acetyltransferase" evidence="1">
    <location>
        <begin position="3"/>
        <end position="155"/>
    </location>
</feature>
<evidence type="ECO:0000313" key="2">
    <source>
        <dbReference type="EMBL" id="SFS69702.1"/>
    </source>
</evidence>
<name>A0A1I6RYD3_9FLAO</name>
<organism evidence="2 3">
    <name type="scientific">Lutibacter maritimus</name>
    <dbReference type="NCBI Taxonomy" id="593133"/>
    <lineage>
        <taxon>Bacteria</taxon>
        <taxon>Pseudomonadati</taxon>
        <taxon>Bacteroidota</taxon>
        <taxon>Flavobacteriia</taxon>
        <taxon>Flavobacteriales</taxon>
        <taxon>Flavobacteriaceae</taxon>
        <taxon>Lutibacter</taxon>
    </lineage>
</organism>
<accession>A0A1I6RYD3</accession>
<dbReference type="InterPro" id="IPR000182">
    <property type="entry name" value="GNAT_dom"/>
</dbReference>
<keyword evidence="3" id="KW-1185">Reference proteome</keyword>
<dbReference type="EMBL" id="FOZP01000007">
    <property type="protein sequence ID" value="SFS69702.1"/>
    <property type="molecule type" value="Genomic_DNA"/>
</dbReference>
<dbReference type="PROSITE" id="PS51186">
    <property type="entry name" value="GNAT"/>
    <property type="match status" value="1"/>
</dbReference>
<dbReference type="STRING" id="593133.SAMN04488006_2648"/>
<evidence type="ECO:0000259" key="1">
    <source>
        <dbReference type="PROSITE" id="PS51186"/>
    </source>
</evidence>
<dbReference type="OrthoDB" id="3533156at2"/>
<dbReference type="Pfam" id="PF13302">
    <property type="entry name" value="Acetyltransf_3"/>
    <property type="match status" value="1"/>
</dbReference>
<dbReference type="GO" id="GO:0016747">
    <property type="term" value="F:acyltransferase activity, transferring groups other than amino-acyl groups"/>
    <property type="evidence" value="ECO:0007669"/>
    <property type="project" value="InterPro"/>
</dbReference>
<evidence type="ECO:0000313" key="3">
    <source>
        <dbReference type="Proteomes" id="UP000199312"/>
    </source>
</evidence>
<dbReference type="RefSeq" id="WP_090227906.1">
    <property type="nucleotide sequence ID" value="NZ_FOZP01000007.1"/>
</dbReference>
<dbReference type="Gene3D" id="3.40.630.30">
    <property type="match status" value="1"/>
</dbReference>
<gene>
    <name evidence="2" type="ORF">SAMN04488006_2648</name>
</gene>
<keyword evidence="2" id="KW-0808">Transferase</keyword>
<dbReference type="InterPro" id="IPR016181">
    <property type="entry name" value="Acyl_CoA_acyltransferase"/>
</dbReference>
<dbReference type="Proteomes" id="UP000199312">
    <property type="component" value="Unassembled WGS sequence"/>
</dbReference>
<dbReference type="AlphaFoldDB" id="A0A1I6RYD3"/>